<keyword evidence="2" id="KW-1185">Reference proteome</keyword>
<evidence type="ECO:0000313" key="2">
    <source>
        <dbReference type="Proteomes" id="UP000242146"/>
    </source>
</evidence>
<name>A0A1X2GJR8_9FUNG</name>
<protein>
    <submittedName>
        <fullName evidence="1">Uncharacterized protein</fullName>
    </submittedName>
</protein>
<comment type="caution">
    <text evidence="1">The sequence shown here is derived from an EMBL/GenBank/DDBJ whole genome shotgun (WGS) entry which is preliminary data.</text>
</comment>
<proteinExistence type="predicted"/>
<reference evidence="1 2" key="1">
    <citation type="submission" date="2016-07" db="EMBL/GenBank/DDBJ databases">
        <title>Pervasive Adenine N6-methylation of Active Genes in Fungi.</title>
        <authorList>
            <consortium name="DOE Joint Genome Institute"/>
            <person name="Mondo S.J."/>
            <person name="Dannebaum R.O."/>
            <person name="Kuo R.C."/>
            <person name="Labutti K."/>
            <person name="Haridas S."/>
            <person name="Kuo A."/>
            <person name="Salamov A."/>
            <person name="Ahrendt S.R."/>
            <person name="Lipzen A."/>
            <person name="Sullivan W."/>
            <person name="Andreopoulos W.B."/>
            <person name="Clum A."/>
            <person name="Lindquist E."/>
            <person name="Daum C."/>
            <person name="Ramamoorthy G.K."/>
            <person name="Gryganskyi A."/>
            <person name="Culley D."/>
            <person name="Magnuson J.K."/>
            <person name="James T.Y."/>
            <person name="O'Malley M.A."/>
            <person name="Stajich J.E."/>
            <person name="Spatafora J.W."/>
            <person name="Visel A."/>
            <person name="Grigoriev I.V."/>
        </authorList>
    </citation>
    <scope>NUCLEOTIDE SEQUENCE [LARGE SCALE GENOMIC DNA]</scope>
    <source>
        <strain evidence="1 2">NRRL 3301</strain>
    </source>
</reference>
<dbReference type="EMBL" id="MCGT01000011">
    <property type="protein sequence ID" value="ORX55540.1"/>
    <property type="molecule type" value="Genomic_DNA"/>
</dbReference>
<organism evidence="1 2">
    <name type="scientific">Hesseltinella vesiculosa</name>
    <dbReference type="NCBI Taxonomy" id="101127"/>
    <lineage>
        <taxon>Eukaryota</taxon>
        <taxon>Fungi</taxon>
        <taxon>Fungi incertae sedis</taxon>
        <taxon>Mucoromycota</taxon>
        <taxon>Mucoromycotina</taxon>
        <taxon>Mucoromycetes</taxon>
        <taxon>Mucorales</taxon>
        <taxon>Cunninghamellaceae</taxon>
        <taxon>Hesseltinella</taxon>
    </lineage>
</organism>
<dbReference type="Proteomes" id="UP000242146">
    <property type="component" value="Unassembled WGS sequence"/>
</dbReference>
<gene>
    <name evidence="1" type="ORF">DM01DRAFT_131500</name>
</gene>
<dbReference type="AlphaFoldDB" id="A0A1X2GJR8"/>
<evidence type="ECO:0000313" key="1">
    <source>
        <dbReference type="EMBL" id="ORX55540.1"/>
    </source>
</evidence>
<accession>A0A1X2GJR8</accession>
<sequence length="142" mass="15958">MQYWSKVPHKNWDAFEALQMYDNCLDAPLYCILQVMVDDLVSLGTRQKSLILHTNHIIAKLKLLMALNSIQRTCEPESPKPVKLVKNSINVGGFYNSSGKVNIGHVLGTAITNDNTFLIKKILIAQAPHFITQSRVKIAIKI</sequence>